<reference evidence="8" key="2">
    <citation type="submission" date="2021-12" db="EMBL/GenBank/DDBJ databases">
        <title>Resequencing data analysis of finger millet.</title>
        <authorList>
            <person name="Hatakeyama M."/>
            <person name="Aluri S."/>
            <person name="Balachadran M.T."/>
            <person name="Sivarajan S.R."/>
            <person name="Poveda L."/>
            <person name="Shimizu-Inatsugi R."/>
            <person name="Schlapbach R."/>
            <person name="Sreeman S.M."/>
            <person name="Shimizu K.K."/>
        </authorList>
    </citation>
    <scope>NUCLEOTIDE SEQUENCE</scope>
</reference>
<dbReference type="AlphaFoldDB" id="A0AAV5C9N9"/>
<evidence type="ECO:0000256" key="6">
    <source>
        <dbReference type="RuleBase" id="RU000461"/>
    </source>
</evidence>
<keyword evidence="3 6" id="KW-0560">Oxidoreductase</keyword>
<evidence type="ECO:0000313" key="8">
    <source>
        <dbReference type="EMBL" id="GJM94787.1"/>
    </source>
</evidence>
<dbReference type="PRINTS" id="PR00385">
    <property type="entry name" value="P450"/>
</dbReference>
<comment type="similarity">
    <text evidence="1 6">Belongs to the cytochrome P450 family.</text>
</comment>
<keyword evidence="7" id="KW-0812">Transmembrane</keyword>
<dbReference type="PRINTS" id="PR00463">
    <property type="entry name" value="EP450I"/>
</dbReference>
<dbReference type="EMBL" id="BQKI01000005">
    <property type="protein sequence ID" value="GJM94787.1"/>
    <property type="molecule type" value="Genomic_DNA"/>
</dbReference>
<comment type="cofactor">
    <cofactor evidence="5">
        <name>heme</name>
        <dbReference type="ChEBI" id="CHEBI:30413"/>
    </cofactor>
</comment>
<organism evidence="8 9">
    <name type="scientific">Eleusine coracana subsp. coracana</name>
    <dbReference type="NCBI Taxonomy" id="191504"/>
    <lineage>
        <taxon>Eukaryota</taxon>
        <taxon>Viridiplantae</taxon>
        <taxon>Streptophyta</taxon>
        <taxon>Embryophyta</taxon>
        <taxon>Tracheophyta</taxon>
        <taxon>Spermatophyta</taxon>
        <taxon>Magnoliopsida</taxon>
        <taxon>Liliopsida</taxon>
        <taxon>Poales</taxon>
        <taxon>Poaceae</taxon>
        <taxon>PACMAD clade</taxon>
        <taxon>Chloridoideae</taxon>
        <taxon>Cynodonteae</taxon>
        <taxon>Eleusininae</taxon>
        <taxon>Eleusine</taxon>
    </lineage>
</organism>
<keyword evidence="5 6" id="KW-0349">Heme</keyword>
<evidence type="ECO:0000256" key="5">
    <source>
        <dbReference type="PIRSR" id="PIRSR602401-1"/>
    </source>
</evidence>
<dbReference type="InterPro" id="IPR017972">
    <property type="entry name" value="Cyt_P450_CS"/>
</dbReference>
<dbReference type="GO" id="GO:0020037">
    <property type="term" value="F:heme binding"/>
    <property type="evidence" value="ECO:0007669"/>
    <property type="project" value="InterPro"/>
</dbReference>
<comment type="caution">
    <text evidence="8">The sequence shown here is derived from an EMBL/GenBank/DDBJ whole genome shotgun (WGS) entry which is preliminary data.</text>
</comment>
<dbReference type="Pfam" id="PF00067">
    <property type="entry name" value="p450"/>
    <property type="match status" value="1"/>
</dbReference>
<keyword evidence="2 5" id="KW-0479">Metal-binding</keyword>
<proteinExistence type="inferred from homology"/>
<dbReference type="GO" id="GO:0006629">
    <property type="term" value="P:lipid metabolic process"/>
    <property type="evidence" value="ECO:0007669"/>
    <property type="project" value="UniProtKB-ARBA"/>
</dbReference>
<dbReference type="InterPro" id="IPR036396">
    <property type="entry name" value="Cyt_P450_sf"/>
</dbReference>
<feature type="binding site" description="axial binding residue" evidence="5">
    <location>
        <position position="480"/>
    </location>
    <ligand>
        <name>heme</name>
        <dbReference type="ChEBI" id="CHEBI:30413"/>
    </ligand>
    <ligandPart>
        <name>Fe</name>
        <dbReference type="ChEBI" id="CHEBI:18248"/>
    </ligandPart>
</feature>
<keyword evidence="7" id="KW-1133">Transmembrane helix</keyword>
<evidence type="ECO:0000256" key="3">
    <source>
        <dbReference type="ARBA" id="ARBA00023002"/>
    </source>
</evidence>
<keyword evidence="9" id="KW-1185">Reference proteome</keyword>
<dbReference type="GO" id="GO:0004497">
    <property type="term" value="F:monooxygenase activity"/>
    <property type="evidence" value="ECO:0007669"/>
    <property type="project" value="UniProtKB-KW"/>
</dbReference>
<dbReference type="InterPro" id="IPR001128">
    <property type="entry name" value="Cyt_P450"/>
</dbReference>
<evidence type="ECO:0000256" key="4">
    <source>
        <dbReference type="ARBA" id="ARBA00023004"/>
    </source>
</evidence>
<dbReference type="GO" id="GO:0005506">
    <property type="term" value="F:iron ion binding"/>
    <property type="evidence" value="ECO:0007669"/>
    <property type="project" value="InterPro"/>
</dbReference>
<sequence>MGALGSLVLSYPELLLALLSFVSLGALRLTLRSRRLLAPVRWPVVGMLPFVAGNLGRLLDAATDALRECGCTFTFRGPWLARSDFLVTCDPAVVRHCLASSFHNYDKGRGFAEMFDVVGDGLLVADAASWARQRHVVASVFASPAFRAHVLSTMARHAERLVAFLDHHVDVEEEEEEEVELEDVFMRFSLDVSYASVFGAANLDALSVAAAAAPVTPFGEATRVVSEAVLLRHVVPVWCWKMMRWLNVGIEKRHAEAKAVIDEVVYGEINKRMKALPAGTQGEEEAGGGGGDLLSMFMAWPMDPTVTAERERDQFLRDAAVGYMFAAKDLIVAALTWFCYMLCTHPHVEAAILHELRSLPPTATVASATGRTRTSRHAVFDADELRPATYLHAAVLETLRLFPPAPFEEKEALADDVLPNGTRVAKGTPVVFCIYAMGRMEGIWGDDCLEFRPERWLSGGRVRHQPSHKFAVFNCGPRSCLGRNLGISNLKIAAAAIIHNFRLELVEGQVVEPLSSVVLHTKNGLRVRVIRRDEA</sequence>
<dbReference type="GO" id="GO:0016705">
    <property type="term" value="F:oxidoreductase activity, acting on paired donors, with incorporation or reduction of molecular oxygen"/>
    <property type="evidence" value="ECO:0007669"/>
    <property type="project" value="InterPro"/>
</dbReference>
<keyword evidence="4 5" id="KW-0408">Iron</keyword>
<dbReference type="PANTHER" id="PTHR24296">
    <property type="entry name" value="CYTOCHROME P450"/>
    <property type="match status" value="1"/>
</dbReference>
<dbReference type="InterPro" id="IPR002401">
    <property type="entry name" value="Cyt_P450_E_grp-I"/>
</dbReference>
<feature type="transmembrane region" description="Helical" evidence="7">
    <location>
        <begin position="14"/>
        <end position="31"/>
    </location>
</feature>
<accession>A0AAV5C9N9</accession>
<dbReference type="PROSITE" id="PS00086">
    <property type="entry name" value="CYTOCHROME_P450"/>
    <property type="match status" value="1"/>
</dbReference>
<keyword evidence="7" id="KW-0472">Membrane</keyword>
<name>A0AAV5C9N9_ELECO</name>
<keyword evidence="6" id="KW-0503">Monooxygenase</keyword>
<gene>
    <name evidence="8" type="primary">ga11466</name>
    <name evidence="8" type="ORF">PR202_ga11466</name>
</gene>
<dbReference type="Gene3D" id="1.10.630.10">
    <property type="entry name" value="Cytochrome P450"/>
    <property type="match status" value="1"/>
</dbReference>
<dbReference type="CDD" id="cd11064">
    <property type="entry name" value="CYP86A"/>
    <property type="match status" value="1"/>
</dbReference>
<evidence type="ECO:0000256" key="1">
    <source>
        <dbReference type="ARBA" id="ARBA00010617"/>
    </source>
</evidence>
<dbReference type="Proteomes" id="UP001054889">
    <property type="component" value="Unassembled WGS sequence"/>
</dbReference>
<evidence type="ECO:0000256" key="7">
    <source>
        <dbReference type="SAM" id="Phobius"/>
    </source>
</evidence>
<evidence type="ECO:0000256" key="2">
    <source>
        <dbReference type="ARBA" id="ARBA00022723"/>
    </source>
</evidence>
<dbReference type="SUPFAM" id="SSF48264">
    <property type="entry name" value="Cytochrome P450"/>
    <property type="match status" value="1"/>
</dbReference>
<evidence type="ECO:0000313" key="9">
    <source>
        <dbReference type="Proteomes" id="UP001054889"/>
    </source>
</evidence>
<protein>
    <submittedName>
        <fullName evidence="8">Uncharacterized protein</fullName>
    </submittedName>
</protein>
<reference evidence="8" key="1">
    <citation type="journal article" date="2018" name="DNA Res.">
        <title>Multiple hybrid de novo genome assembly of finger millet, an orphan allotetraploid crop.</title>
        <authorList>
            <person name="Hatakeyama M."/>
            <person name="Aluri S."/>
            <person name="Balachadran M.T."/>
            <person name="Sivarajan S.R."/>
            <person name="Patrignani A."/>
            <person name="Gruter S."/>
            <person name="Poveda L."/>
            <person name="Shimizu-Inatsugi R."/>
            <person name="Baeten J."/>
            <person name="Francoijs K.J."/>
            <person name="Nataraja K.N."/>
            <person name="Reddy Y.A.N."/>
            <person name="Phadnis S."/>
            <person name="Ravikumar R.L."/>
            <person name="Schlapbach R."/>
            <person name="Sreeman S.M."/>
            <person name="Shimizu K.K."/>
        </authorList>
    </citation>
    <scope>NUCLEOTIDE SEQUENCE</scope>
</reference>